<name>A0A1E3ID79_9TREE</name>
<gene>
    <name evidence="1" type="ORF">L198_07248</name>
</gene>
<dbReference type="AlphaFoldDB" id="A0A1E3ID79"/>
<sequence>MVASVSNTWSQGQGTAFIQAINSSGRPDVKLFQSIVNTIDSENPLTILSWVAHDSHHKPRDLFSPLVTSPTTATPLLPCSFTPPRRHTSISLPPPFGLGVYCITFSSSATSSSPYCATPVHRRPNVACPHEPAVKFSSGSTKNSRK</sequence>
<proteinExistence type="predicted"/>
<dbReference type="RefSeq" id="XP_019028737.1">
    <property type="nucleotide sequence ID" value="XM_019179256.1"/>
</dbReference>
<dbReference type="Proteomes" id="UP000094819">
    <property type="component" value="Unassembled WGS sequence"/>
</dbReference>
<accession>A0A1E3ID79</accession>
<dbReference type="EMBL" id="AWGH01000031">
    <property type="protein sequence ID" value="ODN86554.1"/>
    <property type="molecule type" value="Genomic_DNA"/>
</dbReference>
<evidence type="ECO:0000313" key="2">
    <source>
        <dbReference type="Proteomes" id="UP000094819"/>
    </source>
</evidence>
<organism evidence="1 2">
    <name type="scientific">Cryptococcus wingfieldii CBS 7118</name>
    <dbReference type="NCBI Taxonomy" id="1295528"/>
    <lineage>
        <taxon>Eukaryota</taxon>
        <taxon>Fungi</taxon>
        <taxon>Dikarya</taxon>
        <taxon>Basidiomycota</taxon>
        <taxon>Agaricomycotina</taxon>
        <taxon>Tremellomycetes</taxon>
        <taxon>Tremellales</taxon>
        <taxon>Cryptococcaceae</taxon>
        <taxon>Cryptococcus</taxon>
    </lineage>
</organism>
<evidence type="ECO:0000313" key="1">
    <source>
        <dbReference type="EMBL" id="ODN86554.1"/>
    </source>
</evidence>
<reference evidence="1 2" key="1">
    <citation type="submission" date="2016-06" db="EMBL/GenBank/DDBJ databases">
        <title>Evolution of pathogenesis and genome organization in the Tremellales.</title>
        <authorList>
            <person name="Cuomo C."/>
            <person name="Litvintseva A."/>
            <person name="Heitman J."/>
            <person name="Chen Y."/>
            <person name="Sun S."/>
            <person name="Springer D."/>
            <person name="Dromer F."/>
            <person name="Young S."/>
            <person name="Zeng Q."/>
            <person name="Chapman S."/>
            <person name="Gujja S."/>
            <person name="Saif S."/>
            <person name="Birren B."/>
        </authorList>
    </citation>
    <scope>NUCLEOTIDE SEQUENCE [LARGE SCALE GENOMIC DNA]</scope>
    <source>
        <strain evidence="1 2">CBS 7118</strain>
    </source>
</reference>
<protein>
    <submittedName>
        <fullName evidence="1">Uncharacterized protein</fullName>
    </submittedName>
</protein>
<dbReference type="GeneID" id="30196459"/>
<comment type="caution">
    <text evidence="1">The sequence shown here is derived from an EMBL/GenBank/DDBJ whole genome shotgun (WGS) entry which is preliminary data.</text>
</comment>
<keyword evidence="2" id="KW-1185">Reference proteome</keyword>